<dbReference type="PATRIC" id="fig|1125725.3.peg.791"/>
<name>U1FN16_TRESO</name>
<sequence>MMRTGYSFYAQDIGILVFSTTTPRIPGDAGNALSFRYPVCYQIVKGGFADLIDGSPEIRKNILDAVEKLKAKGISAVIGDCGLMSLYQQDMAEKLITAASSLCQIPLIWQLIGKKGKIGIITGHSKLLKETHLLQSGWVPEIPLVIQGMEEEAHFNEIIIKGGHALKPELMEQDVCRACQKLQAQDKDLRAVLIECSNLASFSRTVRDETGLPVFDLIGAADLIAHSVCPRRYDQT</sequence>
<protein>
    <recommendedName>
        <fullName evidence="5">Asp/Glu/Hydantoin racemase</fullName>
    </recommendedName>
</protein>
<accession>U1FN16</accession>
<dbReference type="OrthoDB" id="1676875at2"/>
<dbReference type="Proteomes" id="UP000016412">
    <property type="component" value="Unassembled WGS sequence"/>
</dbReference>
<proteinExistence type="predicted"/>
<dbReference type="STRING" id="1125725.HMPREF1325_1977"/>
<evidence type="ECO:0008006" key="5">
    <source>
        <dbReference type="Google" id="ProtNLM"/>
    </source>
</evidence>
<gene>
    <name evidence="2" type="ORF">HMPREF0860_1355</name>
    <name evidence="1" type="ORF">HMPREF1325_1977</name>
</gene>
<dbReference type="Proteomes" id="UP000016646">
    <property type="component" value="Unassembled WGS sequence"/>
</dbReference>
<organism evidence="1 3">
    <name type="scientific">Treponema socranskii subsp. socranskii VPI DR56BR1116 = ATCC 35536</name>
    <dbReference type="NCBI Taxonomy" id="1125725"/>
    <lineage>
        <taxon>Bacteria</taxon>
        <taxon>Pseudomonadati</taxon>
        <taxon>Spirochaetota</taxon>
        <taxon>Spirochaetia</taxon>
        <taxon>Spirochaetales</taxon>
        <taxon>Treponemataceae</taxon>
        <taxon>Treponema</taxon>
    </lineage>
</organism>
<evidence type="ECO:0000313" key="1">
    <source>
        <dbReference type="EMBL" id="ERF61243.1"/>
    </source>
</evidence>
<keyword evidence="4" id="KW-1185">Reference proteome</keyword>
<comment type="caution">
    <text evidence="1">The sequence shown here is derived from an EMBL/GenBank/DDBJ whole genome shotgun (WGS) entry which is preliminary data.</text>
</comment>
<dbReference type="AlphaFoldDB" id="U1FN16"/>
<dbReference type="eggNOG" id="COG1794">
    <property type="taxonomic scope" value="Bacteria"/>
</dbReference>
<evidence type="ECO:0000313" key="4">
    <source>
        <dbReference type="Proteomes" id="UP000016646"/>
    </source>
</evidence>
<dbReference type="RefSeq" id="WP_021329787.1">
    <property type="nucleotide sequence ID" value="NZ_AUZJ01000014.1"/>
</dbReference>
<dbReference type="EMBL" id="AVQI01000016">
    <property type="protein sequence ID" value="ERK04655.1"/>
    <property type="molecule type" value="Genomic_DNA"/>
</dbReference>
<reference evidence="3 4" key="1">
    <citation type="submission" date="2013-08" db="EMBL/GenBank/DDBJ databases">
        <authorList>
            <person name="Durkin A.S."/>
            <person name="Haft D.R."/>
            <person name="McCorrison J."/>
            <person name="Torralba M."/>
            <person name="Gillis M."/>
            <person name="Haft D.H."/>
            <person name="Methe B."/>
            <person name="Sutton G."/>
            <person name="Nelson K.E."/>
        </authorList>
    </citation>
    <scope>NUCLEOTIDE SEQUENCE [LARGE SCALE GENOMIC DNA]</scope>
    <source>
        <strain evidence="2 4">ATCC 35536</strain>
        <strain evidence="1 3">VPI DR56BR1116</strain>
    </source>
</reference>
<evidence type="ECO:0000313" key="2">
    <source>
        <dbReference type="EMBL" id="ERK04655.1"/>
    </source>
</evidence>
<evidence type="ECO:0000313" key="3">
    <source>
        <dbReference type="Proteomes" id="UP000016412"/>
    </source>
</evidence>
<dbReference type="EMBL" id="AUZJ01000014">
    <property type="protein sequence ID" value="ERF61243.1"/>
    <property type="molecule type" value="Genomic_DNA"/>
</dbReference>